<keyword evidence="3" id="KW-0804">Transcription</keyword>
<dbReference type="PANTHER" id="PTHR47506:SF1">
    <property type="entry name" value="HTH-TYPE TRANSCRIPTIONAL REGULATOR YJDC"/>
    <property type="match status" value="1"/>
</dbReference>
<protein>
    <submittedName>
        <fullName evidence="6">TetR/AcrR family transcriptional regulator</fullName>
    </submittedName>
</protein>
<organism evidence="6 7">
    <name type="scientific">Streptococcus sobrinus</name>
    <dbReference type="NCBI Taxonomy" id="1310"/>
    <lineage>
        <taxon>Bacteria</taxon>
        <taxon>Bacillati</taxon>
        <taxon>Bacillota</taxon>
        <taxon>Bacilli</taxon>
        <taxon>Lactobacillales</taxon>
        <taxon>Streptococcaceae</taxon>
        <taxon>Streptococcus</taxon>
    </lineage>
</organism>
<dbReference type="GeneID" id="93924737"/>
<feature type="domain" description="HTH tetR-type" evidence="5">
    <location>
        <begin position="4"/>
        <end position="64"/>
    </location>
</feature>
<evidence type="ECO:0000256" key="2">
    <source>
        <dbReference type="ARBA" id="ARBA00023125"/>
    </source>
</evidence>
<keyword evidence="7" id="KW-1185">Reference proteome</keyword>
<evidence type="ECO:0000256" key="1">
    <source>
        <dbReference type="ARBA" id="ARBA00023015"/>
    </source>
</evidence>
<evidence type="ECO:0000256" key="3">
    <source>
        <dbReference type="ARBA" id="ARBA00023163"/>
    </source>
</evidence>
<dbReference type="InterPro" id="IPR009057">
    <property type="entry name" value="Homeodomain-like_sf"/>
</dbReference>
<dbReference type="Gene3D" id="1.10.357.10">
    <property type="entry name" value="Tetracycline Repressor, domain 2"/>
    <property type="match status" value="1"/>
</dbReference>
<dbReference type="PROSITE" id="PS50977">
    <property type="entry name" value="HTH_TETR_2"/>
    <property type="match status" value="1"/>
</dbReference>
<proteinExistence type="predicted"/>
<keyword evidence="1" id="KW-0805">Transcription regulation</keyword>
<evidence type="ECO:0000313" key="6">
    <source>
        <dbReference type="EMBL" id="AWN21538.1"/>
    </source>
</evidence>
<gene>
    <name evidence="6" type="ORF">DK182_09490</name>
</gene>
<reference evidence="6 7" key="1">
    <citation type="submission" date="2018-05" db="EMBL/GenBank/DDBJ databases">
        <title>Complete genome sequences of Streptococcus sobrinus.</title>
        <authorList>
            <person name="Sales M."/>
            <person name="Jensen P.A."/>
        </authorList>
    </citation>
    <scope>NUCLEOTIDE SEQUENCE [LARGE SCALE GENOMIC DNA]</scope>
    <source>
        <strain evidence="6 7">SL1</strain>
    </source>
</reference>
<dbReference type="Pfam" id="PF00440">
    <property type="entry name" value="TetR_N"/>
    <property type="match status" value="1"/>
</dbReference>
<name>A0ABN5LT32_9STRE</name>
<dbReference type="PANTHER" id="PTHR47506">
    <property type="entry name" value="TRANSCRIPTIONAL REGULATORY PROTEIN"/>
    <property type="match status" value="1"/>
</dbReference>
<feature type="DNA-binding region" description="H-T-H motif" evidence="4">
    <location>
        <begin position="27"/>
        <end position="46"/>
    </location>
</feature>
<dbReference type="PROSITE" id="PS01081">
    <property type="entry name" value="HTH_TETR_1"/>
    <property type="match status" value="1"/>
</dbReference>
<accession>A0ABN5LT32</accession>
<sequence length="185" mass="21543">MKKESTHDRILEQTLTLIRQQGYQNITLRQLTAQLNVTTGAFYKAFKDKEELYYQAWLLESKRQDERWQAAYLSQIESPLDGLWTIGLFFLSEYESDTKMMDFLFFNPVAIKTYRQGLLLAVGERAVAYIETLPIADAEEKQRLLLKLNAFISGYGHFISSGVETFDEAVYRSLFEDILGGYRYD</sequence>
<dbReference type="InterPro" id="IPR023772">
    <property type="entry name" value="DNA-bd_HTH_TetR-type_CS"/>
</dbReference>
<evidence type="ECO:0000256" key="4">
    <source>
        <dbReference type="PROSITE-ProRule" id="PRU00335"/>
    </source>
</evidence>
<dbReference type="Proteomes" id="UP000245369">
    <property type="component" value="Chromosome"/>
</dbReference>
<evidence type="ECO:0000259" key="5">
    <source>
        <dbReference type="PROSITE" id="PS50977"/>
    </source>
</evidence>
<keyword evidence="2 4" id="KW-0238">DNA-binding</keyword>
<dbReference type="EMBL" id="CP029490">
    <property type="protein sequence ID" value="AWN21538.1"/>
    <property type="molecule type" value="Genomic_DNA"/>
</dbReference>
<evidence type="ECO:0000313" key="7">
    <source>
        <dbReference type="Proteomes" id="UP000245369"/>
    </source>
</evidence>
<dbReference type="RefSeq" id="WP_002961479.1">
    <property type="nucleotide sequence ID" value="NZ_CP029490.1"/>
</dbReference>
<dbReference type="InterPro" id="IPR001647">
    <property type="entry name" value="HTH_TetR"/>
</dbReference>
<dbReference type="SUPFAM" id="SSF46689">
    <property type="entry name" value="Homeodomain-like"/>
    <property type="match status" value="1"/>
</dbReference>